<organism evidence="1 2">
    <name type="scientific">Rhizobium grahamii CCGE 502</name>
    <dbReference type="NCBI Taxonomy" id="990285"/>
    <lineage>
        <taxon>Bacteria</taxon>
        <taxon>Pseudomonadati</taxon>
        <taxon>Pseudomonadota</taxon>
        <taxon>Alphaproteobacteria</taxon>
        <taxon>Hyphomicrobiales</taxon>
        <taxon>Rhizobiaceae</taxon>
        <taxon>Rhizobium/Agrobacterium group</taxon>
        <taxon>Rhizobium</taxon>
    </lineage>
</organism>
<reference evidence="1 2" key="1">
    <citation type="journal article" date="2012" name="J. Bacteriol.">
        <title>Genome sequence of Rhizobium grahamii CCGE502, a broad-host-range symbiont with low nodulation competitiveness in Phaseolus vulgaris.</title>
        <authorList>
            <person name="Althabegoiti M.J."/>
            <person name="Lozano L."/>
            <person name="Torres-Tejerizo G."/>
            <person name="Ormeno-Orrillo E."/>
            <person name="Rogel M.A."/>
            <person name="Gonzalez V."/>
            <person name="Martinez-Romero E."/>
        </authorList>
    </citation>
    <scope>NUCLEOTIDE SEQUENCE [LARGE SCALE GENOMIC DNA]</scope>
    <source>
        <strain evidence="1 2">CCGE 502</strain>
    </source>
</reference>
<evidence type="ECO:0000313" key="1">
    <source>
        <dbReference type="EMBL" id="EPE97647.1"/>
    </source>
</evidence>
<dbReference type="EMBL" id="AEYE02000014">
    <property type="protein sequence ID" value="EPE97647.1"/>
    <property type="molecule type" value="Genomic_DNA"/>
</dbReference>
<dbReference type="STRING" id="990285.RGCCGE502_12239"/>
<dbReference type="AlphaFoldDB" id="S3HFQ4"/>
<proteinExistence type="predicted"/>
<gene>
    <name evidence="1" type="ORF">RGCCGE502_12239</name>
</gene>
<dbReference type="HOGENOM" id="CLU_2901096_0_0_5"/>
<accession>S3HFQ4</accession>
<keyword evidence="2" id="KW-1185">Reference proteome</keyword>
<dbReference type="Proteomes" id="UP000014411">
    <property type="component" value="Unassembled WGS sequence"/>
</dbReference>
<evidence type="ECO:0000313" key="2">
    <source>
        <dbReference type="Proteomes" id="UP000014411"/>
    </source>
</evidence>
<name>S3HFQ4_9HYPH</name>
<protein>
    <submittedName>
        <fullName evidence="1">Uncharacterized protein</fullName>
    </submittedName>
</protein>
<sequence>MVSRSVPYCEEMQRIAKDYSTDSAALLAVLLIEIYRVARGCSRRPAASLPVGAVAGIVRYAY</sequence>
<comment type="caution">
    <text evidence="1">The sequence shown here is derived from an EMBL/GenBank/DDBJ whole genome shotgun (WGS) entry which is preliminary data.</text>
</comment>